<evidence type="ECO:0000256" key="1">
    <source>
        <dbReference type="ARBA" id="ARBA00004651"/>
    </source>
</evidence>
<feature type="transmembrane region" description="Helical" evidence="6">
    <location>
        <begin position="191"/>
        <end position="209"/>
    </location>
</feature>
<dbReference type="SUPFAM" id="SSF103473">
    <property type="entry name" value="MFS general substrate transporter"/>
    <property type="match status" value="1"/>
</dbReference>
<feature type="compositionally biased region" description="Pro residues" evidence="5">
    <location>
        <begin position="227"/>
        <end position="238"/>
    </location>
</feature>
<dbReference type="PROSITE" id="PS50850">
    <property type="entry name" value="MFS"/>
    <property type="match status" value="1"/>
</dbReference>
<dbReference type="Pfam" id="PF07690">
    <property type="entry name" value="MFS_1"/>
    <property type="match status" value="1"/>
</dbReference>
<feature type="transmembrane region" description="Helical" evidence="6">
    <location>
        <begin position="332"/>
        <end position="352"/>
    </location>
</feature>
<dbReference type="InterPro" id="IPR036259">
    <property type="entry name" value="MFS_trans_sf"/>
</dbReference>
<evidence type="ECO:0000256" key="6">
    <source>
        <dbReference type="SAM" id="Phobius"/>
    </source>
</evidence>
<feature type="region of interest" description="Disordered" evidence="5">
    <location>
        <begin position="227"/>
        <end position="259"/>
    </location>
</feature>
<evidence type="ECO:0000313" key="9">
    <source>
        <dbReference type="Proteomes" id="UP001260072"/>
    </source>
</evidence>
<dbReference type="EMBL" id="JAVKGS010000001">
    <property type="protein sequence ID" value="MDR5690488.1"/>
    <property type="molecule type" value="Genomic_DNA"/>
</dbReference>
<feature type="domain" description="Major facilitator superfamily (MFS) profile" evidence="7">
    <location>
        <begin position="27"/>
        <end position="447"/>
    </location>
</feature>
<evidence type="ECO:0000256" key="2">
    <source>
        <dbReference type="ARBA" id="ARBA00022692"/>
    </source>
</evidence>
<dbReference type="Gene3D" id="1.20.1250.20">
    <property type="entry name" value="MFS general substrate transporter like domains"/>
    <property type="match status" value="1"/>
</dbReference>
<organism evidence="8 9">
    <name type="scientific">Agromyces indicus</name>
    <dbReference type="NCBI Taxonomy" id="758919"/>
    <lineage>
        <taxon>Bacteria</taxon>
        <taxon>Bacillati</taxon>
        <taxon>Actinomycetota</taxon>
        <taxon>Actinomycetes</taxon>
        <taxon>Micrococcales</taxon>
        <taxon>Microbacteriaceae</taxon>
        <taxon>Agromyces</taxon>
    </lineage>
</organism>
<keyword evidence="4 6" id="KW-0472">Membrane</keyword>
<evidence type="ECO:0000256" key="3">
    <source>
        <dbReference type="ARBA" id="ARBA00022989"/>
    </source>
</evidence>
<keyword evidence="2 6" id="KW-0812">Transmembrane</keyword>
<comment type="subcellular location">
    <subcellularLocation>
        <location evidence="1">Cell membrane</location>
        <topology evidence="1">Multi-pass membrane protein</topology>
    </subcellularLocation>
</comment>
<accession>A0ABU1FFG7</accession>
<evidence type="ECO:0000259" key="7">
    <source>
        <dbReference type="PROSITE" id="PS50850"/>
    </source>
</evidence>
<name>A0ABU1FFG7_9MICO</name>
<dbReference type="PANTHER" id="PTHR23534">
    <property type="entry name" value="MFS PERMEASE"/>
    <property type="match status" value="1"/>
</dbReference>
<sequence>MPATDLAGLARAIGADEAVRRRVQRRTLAVVVASQVLGGAGLAAGITVGALLARDLLGSDSLTGAPAALFTLGSALAAFLVGRVTQRWGRRTGLGLGFAAGGAGAIGVVAAAVSGNVPLLFASLFVYGAGTATNLQARYAGTDLALPTQRGTAVSVAMVSTTLGAVAGPNLVEPLGALALSLGIPPLAGPFLLAAAAYLGAGSVLFLLLRPDPFLVAQHLDHAPGLPPAVAPEVPSPAEPAQHAEPAQPAASQQEPSALARGDRFPPGVVLGATIMILTQATMVAIMTMTPVHMRGHDHALSAVGLVIGIHIGAMYLPSLVTGVLVDRIGRIPMAVAAAVTMLLAGGVAALAPSDSLGLLIVALTLLGLGWNFGLISGTALVVDATSPSHRAKTQGSIDVLIALSGAGASALSGLVLAATDYATLSVVGGLLSLLLVPVVIWARRAALRRRR</sequence>
<feature type="transmembrane region" description="Helical" evidence="6">
    <location>
        <begin position="119"/>
        <end position="140"/>
    </location>
</feature>
<feature type="transmembrane region" description="Helical" evidence="6">
    <location>
        <begin position="152"/>
        <end position="171"/>
    </location>
</feature>
<dbReference type="Proteomes" id="UP001260072">
    <property type="component" value="Unassembled WGS sequence"/>
</dbReference>
<evidence type="ECO:0000256" key="5">
    <source>
        <dbReference type="SAM" id="MobiDB-lite"/>
    </source>
</evidence>
<feature type="transmembrane region" description="Helical" evidence="6">
    <location>
        <begin position="301"/>
        <end position="325"/>
    </location>
</feature>
<evidence type="ECO:0000256" key="4">
    <source>
        <dbReference type="ARBA" id="ARBA00023136"/>
    </source>
</evidence>
<comment type="caution">
    <text evidence="8">The sequence shown here is derived from an EMBL/GenBank/DDBJ whole genome shotgun (WGS) entry which is preliminary data.</text>
</comment>
<dbReference type="RefSeq" id="WP_310519227.1">
    <property type="nucleotide sequence ID" value="NZ_BAABBS010000001.1"/>
</dbReference>
<dbReference type="InterPro" id="IPR020846">
    <property type="entry name" value="MFS_dom"/>
</dbReference>
<keyword evidence="3 6" id="KW-1133">Transmembrane helix</keyword>
<feature type="transmembrane region" description="Helical" evidence="6">
    <location>
        <begin position="64"/>
        <end position="82"/>
    </location>
</feature>
<feature type="transmembrane region" description="Helical" evidence="6">
    <location>
        <begin position="425"/>
        <end position="443"/>
    </location>
</feature>
<feature type="transmembrane region" description="Helical" evidence="6">
    <location>
        <begin position="398"/>
        <end position="419"/>
    </location>
</feature>
<feature type="transmembrane region" description="Helical" evidence="6">
    <location>
        <begin position="269"/>
        <end position="289"/>
    </location>
</feature>
<feature type="transmembrane region" description="Helical" evidence="6">
    <location>
        <begin position="28"/>
        <end position="52"/>
    </location>
</feature>
<evidence type="ECO:0000313" key="8">
    <source>
        <dbReference type="EMBL" id="MDR5690488.1"/>
    </source>
</evidence>
<dbReference type="PANTHER" id="PTHR23534:SF1">
    <property type="entry name" value="MAJOR FACILITATOR SUPERFAMILY PROTEIN"/>
    <property type="match status" value="1"/>
</dbReference>
<reference evidence="9" key="1">
    <citation type="submission" date="2023-07" db="EMBL/GenBank/DDBJ databases">
        <title>Description of three actinobacteria isolated from air of manufacturing shop in a pharmaceutical factory.</title>
        <authorList>
            <person name="Zhang D.-F."/>
        </authorList>
    </citation>
    <scope>NUCLEOTIDE SEQUENCE [LARGE SCALE GENOMIC DNA]</scope>
    <source>
        <strain evidence="9">CCTCC AB 2011122</strain>
    </source>
</reference>
<protein>
    <submittedName>
        <fullName evidence="8">MFS transporter</fullName>
    </submittedName>
</protein>
<keyword evidence="9" id="KW-1185">Reference proteome</keyword>
<dbReference type="InterPro" id="IPR011701">
    <property type="entry name" value="MFS"/>
</dbReference>
<feature type="compositionally biased region" description="Low complexity" evidence="5">
    <location>
        <begin position="239"/>
        <end position="258"/>
    </location>
</feature>
<feature type="transmembrane region" description="Helical" evidence="6">
    <location>
        <begin position="358"/>
        <end position="386"/>
    </location>
</feature>
<proteinExistence type="predicted"/>
<feature type="transmembrane region" description="Helical" evidence="6">
    <location>
        <begin position="94"/>
        <end position="113"/>
    </location>
</feature>
<gene>
    <name evidence="8" type="ORF">RH861_00250</name>
</gene>